<accession>A0A8H4QLK7</accession>
<evidence type="ECO:0000313" key="2">
    <source>
        <dbReference type="EMBL" id="KAF4613111.1"/>
    </source>
</evidence>
<dbReference type="EMBL" id="JAACJL010000046">
    <property type="protein sequence ID" value="KAF4613111.1"/>
    <property type="molecule type" value="Genomic_DNA"/>
</dbReference>
<dbReference type="Proteomes" id="UP000521872">
    <property type="component" value="Unassembled WGS sequence"/>
</dbReference>
<evidence type="ECO:0000313" key="3">
    <source>
        <dbReference type="Proteomes" id="UP000521872"/>
    </source>
</evidence>
<proteinExistence type="predicted"/>
<feature type="compositionally biased region" description="Polar residues" evidence="1">
    <location>
        <begin position="1"/>
        <end position="13"/>
    </location>
</feature>
<protein>
    <submittedName>
        <fullName evidence="2">Uncharacterized protein</fullName>
    </submittedName>
</protein>
<evidence type="ECO:0000256" key="1">
    <source>
        <dbReference type="SAM" id="MobiDB-lite"/>
    </source>
</evidence>
<feature type="compositionally biased region" description="Low complexity" evidence="1">
    <location>
        <begin position="203"/>
        <end position="213"/>
    </location>
</feature>
<dbReference type="AlphaFoldDB" id="A0A8H4QLK7"/>
<name>A0A8H4QLK7_9AGAR</name>
<comment type="caution">
    <text evidence="2">The sequence shown here is derived from an EMBL/GenBank/DDBJ whole genome shotgun (WGS) entry which is preliminary data.</text>
</comment>
<sequence>MASTSQPLPTTHNPGVPSTIPAAPRPAKQKRPTKTQEIQALQDEIERLRAEAEAAKAAASAAQAAAAAAASAAASSMSAQSAGGGAIEPIHKPKGEAGNGFCLVEVMRLDDTEENLEMFRSIKRSVRAFAIKAGIDFTKDYRKVETERLLMVFKAVRHGHPYMSTDRFPNDWATGEILKQYLKNYRRYAVKRGRMPRRKDRLSAASSSSGSSSPPHPLRNIDEESADEE</sequence>
<gene>
    <name evidence="2" type="ORF">D9613_011186</name>
</gene>
<feature type="region of interest" description="Disordered" evidence="1">
    <location>
        <begin position="1"/>
        <end position="37"/>
    </location>
</feature>
<keyword evidence="3" id="KW-1185">Reference proteome</keyword>
<reference evidence="2 3" key="1">
    <citation type="submission" date="2019-12" db="EMBL/GenBank/DDBJ databases">
        <authorList>
            <person name="Floudas D."/>
            <person name="Bentzer J."/>
            <person name="Ahren D."/>
            <person name="Johansson T."/>
            <person name="Persson P."/>
            <person name="Tunlid A."/>
        </authorList>
    </citation>
    <scope>NUCLEOTIDE SEQUENCE [LARGE SCALE GENOMIC DNA]</scope>
    <source>
        <strain evidence="2 3">CBS 102.39</strain>
    </source>
</reference>
<feature type="region of interest" description="Disordered" evidence="1">
    <location>
        <begin position="194"/>
        <end position="229"/>
    </location>
</feature>
<organism evidence="2 3">
    <name type="scientific">Agrocybe pediades</name>
    <dbReference type="NCBI Taxonomy" id="84607"/>
    <lineage>
        <taxon>Eukaryota</taxon>
        <taxon>Fungi</taxon>
        <taxon>Dikarya</taxon>
        <taxon>Basidiomycota</taxon>
        <taxon>Agaricomycotina</taxon>
        <taxon>Agaricomycetes</taxon>
        <taxon>Agaricomycetidae</taxon>
        <taxon>Agaricales</taxon>
        <taxon>Agaricineae</taxon>
        <taxon>Strophariaceae</taxon>
        <taxon>Agrocybe</taxon>
    </lineage>
</organism>